<dbReference type="EMBL" id="ML977563">
    <property type="protein sequence ID" value="KAF2005514.1"/>
    <property type="molecule type" value="Genomic_DNA"/>
</dbReference>
<dbReference type="AlphaFoldDB" id="A0A6A5WX19"/>
<evidence type="ECO:0000313" key="3">
    <source>
        <dbReference type="Proteomes" id="UP000799779"/>
    </source>
</evidence>
<feature type="compositionally biased region" description="Polar residues" evidence="1">
    <location>
        <begin position="244"/>
        <end position="255"/>
    </location>
</feature>
<accession>A0A6A5WX19</accession>
<organism evidence="2 3">
    <name type="scientific">Amniculicola lignicola CBS 123094</name>
    <dbReference type="NCBI Taxonomy" id="1392246"/>
    <lineage>
        <taxon>Eukaryota</taxon>
        <taxon>Fungi</taxon>
        <taxon>Dikarya</taxon>
        <taxon>Ascomycota</taxon>
        <taxon>Pezizomycotina</taxon>
        <taxon>Dothideomycetes</taxon>
        <taxon>Pleosporomycetidae</taxon>
        <taxon>Pleosporales</taxon>
        <taxon>Amniculicolaceae</taxon>
        <taxon>Amniculicola</taxon>
    </lineage>
</organism>
<dbReference type="Proteomes" id="UP000799779">
    <property type="component" value="Unassembled WGS sequence"/>
</dbReference>
<gene>
    <name evidence="2" type="ORF">P154DRAFT_610539</name>
</gene>
<protein>
    <submittedName>
        <fullName evidence="2">Uncharacterized protein</fullName>
    </submittedName>
</protein>
<evidence type="ECO:0000256" key="1">
    <source>
        <dbReference type="SAM" id="MobiDB-lite"/>
    </source>
</evidence>
<reference evidence="2" key="1">
    <citation type="journal article" date="2020" name="Stud. Mycol.">
        <title>101 Dothideomycetes genomes: a test case for predicting lifestyles and emergence of pathogens.</title>
        <authorList>
            <person name="Haridas S."/>
            <person name="Albert R."/>
            <person name="Binder M."/>
            <person name="Bloem J."/>
            <person name="Labutti K."/>
            <person name="Salamov A."/>
            <person name="Andreopoulos B."/>
            <person name="Baker S."/>
            <person name="Barry K."/>
            <person name="Bills G."/>
            <person name="Bluhm B."/>
            <person name="Cannon C."/>
            <person name="Castanera R."/>
            <person name="Culley D."/>
            <person name="Daum C."/>
            <person name="Ezra D."/>
            <person name="Gonzalez J."/>
            <person name="Henrissat B."/>
            <person name="Kuo A."/>
            <person name="Liang C."/>
            <person name="Lipzen A."/>
            <person name="Lutzoni F."/>
            <person name="Magnuson J."/>
            <person name="Mondo S."/>
            <person name="Nolan M."/>
            <person name="Ohm R."/>
            <person name="Pangilinan J."/>
            <person name="Park H.-J."/>
            <person name="Ramirez L."/>
            <person name="Alfaro M."/>
            <person name="Sun H."/>
            <person name="Tritt A."/>
            <person name="Yoshinaga Y."/>
            <person name="Zwiers L.-H."/>
            <person name="Turgeon B."/>
            <person name="Goodwin S."/>
            <person name="Spatafora J."/>
            <person name="Crous P."/>
            <person name="Grigoriev I."/>
        </authorList>
    </citation>
    <scope>NUCLEOTIDE SEQUENCE</scope>
    <source>
        <strain evidence="2">CBS 123094</strain>
    </source>
</reference>
<proteinExistence type="predicted"/>
<sequence length="261" mass="29311">MASSSKGKGKAKEVKINNSYPFDRKYVKTKAGDFTDDIRKALLLEQWGCMVEPNAPGHHWSDHNLKMIKIAFVRSLNGEEKKKFAELDDQVLVDESKARDVVITVINPEETARAEAYEGFFFELACKYGLTCLDLQDIIYNFDPNFEKNTRFLYDSYNKAKEVLSEKAGVEKSEAEKAAREAHEKRLKDLKDQFTKNSVKLLENLVGERPASTPAIPPPPPEQDFEAGDTSMSWSGLTLPYYTQRGSSDGSTTVRAPTVVG</sequence>
<name>A0A6A5WX19_9PLEO</name>
<evidence type="ECO:0000313" key="2">
    <source>
        <dbReference type="EMBL" id="KAF2005514.1"/>
    </source>
</evidence>
<feature type="region of interest" description="Disordered" evidence="1">
    <location>
        <begin position="208"/>
        <end position="261"/>
    </location>
</feature>
<keyword evidence="3" id="KW-1185">Reference proteome</keyword>